<sequence length="525" mass="59810">RCRAPPDQLATEGPPRFREHTEVLVETFEADDLWDAFGIVGDVIPYTNYFPRADIHELLTPDLLHQLIKGTFKDHLVQWVEDYVYSVPDRTAREAKAIMDDIDRRIAAAPPFPGLRRFHEGRNFKQWTGNDSKALMKIYLAAIVGHVPDDVVRCFSAFLDFCYLARRSAHDTTSLDAMDNALHHFHRYRVVFEAVGVRPNGFSLPRQHALVHYVRNIKLFGSPNGLCSSITESRHITAVKRPWRRSSRNQPLGEMIRTNTRLSKIAAARVEFGRRGMLKNDVLSHALQATGLDWEDGVNDAEQDSEEAYSRTVHRLGLELGHPILPQLIRRFLYDQLYPNDPVPGAEVPLDECPLFDGHISVYHSATATFYAPSELAGPGGMHREMIRANPAWRKAYPRFDTVLIQNGGEDDVMNGMIIGRVIRFLSFVHQETRYPCVLVEWFLPVGDGPDPLTGMWVVEPEVIDGVPTIGIVHTDCIFRACHLMPRFGGDTQLPYDFHFSYTLDAFQSFYLNKYIDYHSHECAP</sequence>
<gene>
    <name evidence="1" type="ORF">BJ138DRAFT_1019557</name>
</gene>
<feature type="non-terminal residue" evidence="1">
    <location>
        <position position="1"/>
    </location>
</feature>
<protein>
    <submittedName>
        <fullName evidence="1">Uncharacterized protein</fullName>
    </submittedName>
</protein>
<proteinExistence type="predicted"/>
<name>A0ACB7ZT69_9AGAM</name>
<accession>A0ACB7ZT69</accession>
<keyword evidence="2" id="KW-1185">Reference proteome</keyword>
<evidence type="ECO:0000313" key="2">
    <source>
        <dbReference type="Proteomes" id="UP000790377"/>
    </source>
</evidence>
<dbReference type="EMBL" id="MU268596">
    <property type="protein sequence ID" value="KAH7904126.1"/>
    <property type="molecule type" value="Genomic_DNA"/>
</dbReference>
<comment type="caution">
    <text evidence="1">The sequence shown here is derived from an EMBL/GenBank/DDBJ whole genome shotgun (WGS) entry which is preliminary data.</text>
</comment>
<reference evidence="1" key="1">
    <citation type="journal article" date="2021" name="New Phytol.">
        <title>Evolutionary innovations through gain and loss of genes in the ectomycorrhizal Boletales.</title>
        <authorList>
            <person name="Wu G."/>
            <person name="Miyauchi S."/>
            <person name="Morin E."/>
            <person name="Kuo A."/>
            <person name="Drula E."/>
            <person name="Varga T."/>
            <person name="Kohler A."/>
            <person name="Feng B."/>
            <person name="Cao Y."/>
            <person name="Lipzen A."/>
            <person name="Daum C."/>
            <person name="Hundley H."/>
            <person name="Pangilinan J."/>
            <person name="Johnson J."/>
            <person name="Barry K."/>
            <person name="LaButti K."/>
            <person name="Ng V."/>
            <person name="Ahrendt S."/>
            <person name="Min B."/>
            <person name="Choi I.G."/>
            <person name="Park H."/>
            <person name="Plett J.M."/>
            <person name="Magnuson J."/>
            <person name="Spatafora J.W."/>
            <person name="Nagy L.G."/>
            <person name="Henrissat B."/>
            <person name="Grigoriev I.V."/>
            <person name="Yang Z.L."/>
            <person name="Xu J."/>
            <person name="Martin F.M."/>
        </authorList>
    </citation>
    <scope>NUCLEOTIDE SEQUENCE</scope>
    <source>
        <strain evidence="1">ATCC 28755</strain>
    </source>
</reference>
<evidence type="ECO:0000313" key="1">
    <source>
        <dbReference type="EMBL" id="KAH7904126.1"/>
    </source>
</evidence>
<dbReference type="Proteomes" id="UP000790377">
    <property type="component" value="Unassembled WGS sequence"/>
</dbReference>
<organism evidence="1 2">
    <name type="scientific">Hygrophoropsis aurantiaca</name>
    <dbReference type="NCBI Taxonomy" id="72124"/>
    <lineage>
        <taxon>Eukaryota</taxon>
        <taxon>Fungi</taxon>
        <taxon>Dikarya</taxon>
        <taxon>Basidiomycota</taxon>
        <taxon>Agaricomycotina</taxon>
        <taxon>Agaricomycetes</taxon>
        <taxon>Agaricomycetidae</taxon>
        <taxon>Boletales</taxon>
        <taxon>Coniophorineae</taxon>
        <taxon>Hygrophoropsidaceae</taxon>
        <taxon>Hygrophoropsis</taxon>
    </lineage>
</organism>